<keyword evidence="6 13" id="KW-0418">Kinase</keyword>
<evidence type="ECO:0000259" key="11">
    <source>
        <dbReference type="PROSITE" id="PS50109"/>
    </source>
</evidence>
<evidence type="ECO:0000256" key="6">
    <source>
        <dbReference type="ARBA" id="ARBA00022777"/>
    </source>
</evidence>
<feature type="transmembrane region" description="Helical" evidence="10">
    <location>
        <begin position="141"/>
        <end position="160"/>
    </location>
</feature>
<evidence type="ECO:0000259" key="12">
    <source>
        <dbReference type="PROSITE" id="PS50110"/>
    </source>
</evidence>
<name>A9B7U9_HERA2</name>
<dbReference type="PRINTS" id="PR00344">
    <property type="entry name" value="BCTRLSENSOR"/>
</dbReference>
<comment type="similarity">
    <text evidence="2">In the N-terminal section; belongs to the phytochrome family.</text>
</comment>
<keyword evidence="7" id="KW-0902">Two-component regulatory system</keyword>
<gene>
    <name evidence="13" type="ordered locus">Haur_1834</name>
</gene>
<evidence type="ECO:0000256" key="5">
    <source>
        <dbReference type="ARBA" id="ARBA00022679"/>
    </source>
</evidence>
<dbReference type="SUPFAM" id="SSF47384">
    <property type="entry name" value="Homodimeric domain of signal transducing histidine kinase"/>
    <property type="match status" value="1"/>
</dbReference>
<dbReference type="SUPFAM" id="SSF52172">
    <property type="entry name" value="CheY-like"/>
    <property type="match status" value="1"/>
</dbReference>
<keyword evidence="4 9" id="KW-0597">Phosphoprotein</keyword>
<dbReference type="Pfam" id="PF00512">
    <property type="entry name" value="HisKA"/>
    <property type="match status" value="1"/>
</dbReference>
<dbReference type="InterPro" id="IPR011006">
    <property type="entry name" value="CheY-like_superfamily"/>
</dbReference>
<feature type="domain" description="Response regulatory" evidence="12">
    <location>
        <begin position="448"/>
        <end position="569"/>
    </location>
</feature>
<evidence type="ECO:0000256" key="2">
    <source>
        <dbReference type="ARBA" id="ARBA00006402"/>
    </source>
</evidence>
<dbReference type="InParanoid" id="A9B7U9"/>
<dbReference type="CDD" id="cd00082">
    <property type="entry name" value="HisKA"/>
    <property type="match status" value="1"/>
</dbReference>
<sequence length="569" mass="63784">MDLNEFESVRKLRKTAFKYCCGIALGLTIYSILFVIFAYDEINYEVIAMAILYIIMLFFFSERYSFKGIVLSITGFLYVIYVAGDGDRLNGLISDHTILFLLPIIMVGLISGSFRMILSGFFNIGLVFIFFYIYQAEIRSITYYNLLFLSIVIFLLWLLVRALENALRQSLHLQANLQHLVDERTAQLATSVQEAKSAQRLAEQANLRKSQFLATMSHELRTPLNAIINMTEFIDWFGPLNSQQKSYQDQVRGAGEHLLHLINDILDLSKIEAGRIELQFGQVDCGDIAQEVLETVRPLAESKGLQIAYHHADGTGLAWADSKAIKQIVLNLLSNAIKFTETGQIRVALEFSATTVNISVHDTGIGIAREQQQFIWESFRQIQSADDREYEGTGLGMSITKQLVDLHGGNITVESELGQGTQFQVCLPTKAAWEQRHKSYVKSTSNQTILVVDDNPNTVAEFGQQLQATNWSIVSCLDSREALAIYQQEEPAIVVLDATLAFVSAHSLIDAIVASNPDQALVIITPTNDYSVGLDAWPSITRPWPHALDDFLHQTLTQAQQQQQLASQP</sequence>
<evidence type="ECO:0000313" key="13">
    <source>
        <dbReference type="EMBL" id="ABX04477.1"/>
    </source>
</evidence>
<evidence type="ECO:0000256" key="9">
    <source>
        <dbReference type="PROSITE-ProRule" id="PRU00169"/>
    </source>
</evidence>
<keyword evidence="5" id="KW-0808">Transferase</keyword>
<dbReference type="PROSITE" id="PS50109">
    <property type="entry name" value="HIS_KIN"/>
    <property type="match status" value="1"/>
</dbReference>
<feature type="domain" description="Histidine kinase" evidence="11">
    <location>
        <begin position="215"/>
        <end position="431"/>
    </location>
</feature>
<dbReference type="KEGG" id="hau:Haur_1834"/>
<keyword evidence="10" id="KW-0472">Membrane</keyword>
<keyword evidence="10" id="KW-1133">Transmembrane helix</keyword>
<dbReference type="InterPro" id="IPR005467">
    <property type="entry name" value="His_kinase_dom"/>
</dbReference>
<reference evidence="13 14" key="1">
    <citation type="journal article" date="2011" name="Stand. Genomic Sci.">
        <title>Complete genome sequence of the filamentous gliding predatory bacterium Herpetosiphon aurantiacus type strain (114-95(T)).</title>
        <authorList>
            <person name="Kiss H."/>
            <person name="Nett M."/>
            <person name="Domin N."/>
            <person name="Martin K."/>
            <person name="Maresca J.A."/>
            <person name="Copeland A."/>
            <person name="Lapidus A."/>
            <person name="Lucas S."/>
            <person name="Berry K.W."/>
            <person name="Glavina Del Rio T."/>
            <person name="Dalin E."/>
            <person name="Tice H."/>
            <person name="Pitluck S."/>
            <person name="Richardson P."/>
            <person name="Bruce D."/>
            <person name="Goodwin L."/>
            <person name="Han C."/>
            <person name="Detter J.C."/>
            <person name="Schmutz J."/>
            <person name="Brettin T."/>
            <person name="Land M."/>
            <person name="Hauser L."/>
            <person name="Kyrpides N.C."/>
            <person name="Ivanova N."/>
            <person name="Goker M."/>
            <person name="Woyke T."/>
            <person name="Klenk H.P."/>
            <person name="Bryant D.A."/>
        </authorList>
    </citation>
    <scope>NUCLEOTIDE SEQUENCE [LARGE SCALE GENOMIC DNA]</scope>
    <source>
        <strain evidence="14">ATCC 23779 / DSM 785 / 114-95</strain>
    </source>
</reference>
<dbReference type="Gene3D" id="3.40.50.2300">
    <property type="match status" value="1"/>
</dbReference>
<dbReference type="Gene3D" id="1.10.287.130">
    <property type="match status" value="1"/>
</dbReference>
<dbReference type="STRING" id="316274.Haur_1834"/>
<evidence type="ECO:0000256" key="7">
    <source>
        <dbReference type="ARBA" id="ARBA00023012"/>
    </source>
</evidence>
<dbReference type="GO" id="GO:0000155">
    <property type="term" value="F:phosphorelay sensor kinase activity"/>
    <property type="evidence" value="ECO:0007669"/>
    <property type="project" value="InterPro"/>
</dbReference>
<dbReference type="eggNOG" id="COG0745">
    <property type="taxonomic scope" value="Bacteria"/>
</dbReference>
<dbReference type="InterPro" id="IPR001789">
    <property type="entry name" value="Sig_transdc_resp-reg_receiver"/>
</dbReference>
<dbReference type="CDD" id="cd00156">
    <property type="entry name" value="REC"/>
    <property type="match status" value="1"/>
</dbReference>
<feature type="transmembrane region" description="Helical" evidence="10">
    <location>
        <begin position="16"/>
        <end position="36"/>
    </location>
</feature>
<dbReference type="Pfam" id="PF02518">
    <property type="entry name" value="HATPase_c"/>
    <property type="match status" value="1"/>
</dbReference>
<comment type="catalytic activity">
    <reaction evidence="1">
        <text>ATP + protein L-histidine = ADP + protein N-phospho-L-histidine.</text>
        <dbReference type="EC" id="2.7.13.3"/>
    </reaction>
</comment>
<dbReference type="InterPro" id="IPR036890">
    <property type="entry name" value="HATPase_C_sf"/>
</dbReference>
<dbReference type="AlphaFoldDB" id="A9B7U9"/>
<dbReference type="EC" id="2.7.13.3" evidence="3"/>
<feature type="transmembrane region" description="Helical" evidence="10">
    <location>
        <begin position="66"/>
        <end position="83"/>
    </location>
</feature>
<protein>
    <recommendedName>
        <fullName evidence="8">Circadian input-output histidine kinase CikA</fullName>
        <ecNumber evidence="3">2.7.13.3</ecNumber>
    </recommendedName>
</protein>
<keyword evidence="10" id="KW-0812">Transmembrane</keyword>
<proteinExistence type="inferred from homology"/>
<organism evidence="13 14">
    <name type="scientific">Herpetosiphon aurantiacus (strain ATCC 23779 / DSM 785 / 114-95)</name>
    <dbReference type="NCBI Taxonomy" id="316274"/>
    <lineage>
        <taxon>Bacteria</taxon>
        <taxon>Bacillati</taxon>
        <taxon>Chloroflexota</taxon>
        <taxon>Chloroflexia</taxon>
        <taxon>Herpetosiphonales</taxon>
        <taxon>Herpetosiphonaceae</taxon>
        <taxon>Herpetosiphon</taxon>
    </lineage>
</organism>
<evidence type="ECO:0000256" key="4">
    <source>
        <dbReference type="ARBA" id="ARBA00022553"/>
    </source>
</evidence>
<dbReference type="EMBL" id="CP000875">
    <property type="protein sequence ID" value="ABX04477.1"/>
    <property type="molecule type" value="Genomic_DNA"/>
</dbReference>
<dbReference type="PROSITE" id="PS50110">
    <property type="entry name" value="RESPONSE_REGULATORY"/>
    <property type="match status" value="1"/>
</dbReference>
<dbReference type="InterPro" id="IPR036097">
    <property type="entry name" value="HisK_dim/P_sf"/>
</dbReference>
<evidence type="ECO:0000256" key="1">
    <source>
        <dbReference type="ARBA" id="ARBA00000085"/>
    </source>
</evidence>
<dbReference type="PANTHER" id="PTHR43047">
    <property type="entry name" value="TWO-COMPONENT HISTIDINE PROTEIN KINASE"/>
    <property type="match status" value="1"/>
</dbReference>
<evidence type="ECO:0000313" key="14">
    <source>
        <dbReference type="Proteomes" id="UP000000787"/>
    </source>
</evidence>
<evidence type="ECO:0000256" key="10">
    <source>
        <dbReference type="SAM" id="Phobius"/>
    </source>
</evidence>
<dbReference type="FunFam" id="3.30.565.10:FF:000010">
    <property type="entry name" value="Sensor histidine kinase RcsC"/>
    <property type="match status" value="1"/>
</dbReference>
<dbReference type="Gene3D" id="3.30.565.10">
    <property type="entry name" value="Histidine kinase-like ATPase, C-terminal domain"/>
    <property type="match status" value="1"/>
</dbReference>
<keyword evidence="14" id="KW-1185">Reference proteome</keyword>
<dbReference type="Proteomes" id="UP000000787">
    <property type="component" value="Chromosome"/>
</dbReference>
<feature type="transmembrane region" description="Helical" evidence="10">
    <location>
        <begin position="42"/>
        <end position="59"/>
    </location>
</feature>
<dbReference type="HOGENOM" id="CLU_478800_0_0_0"/>
<feature type="transmembrane region" description="Helical" evidence="10">
    <location>
        <begin position="117"/>
        <end position="135"/>
    </location>
</feature>
<dbReference type="SMART" id="SM00388">
    <property type="entry name" value="HisKA"/>
    <property type="match status" value="1"/>
</dbReference>
<feature type="modified residue" description="4-aspartylphosphate" evidence="9">
    <location>
        <position position="497"/>
    </location>
</feature>
<dbReference type="eggNOG" id="COG2205">
    <property type="taxonomic scope" value="Bacteria"/>
</dbReference>
<dbReference type="SUPFAM" id="SSF55874">
    <property type="entry name" value="ATPase domain of HSP90 chaperone/DNA topoisomerase II/histidine kinase"/>
    <property type="match status" value="1"/>
</dbReference>
<evidence type="ECO:0000256" key="3">
    <source>
        <dbReference type="ARBA" id="ARBA00012438"/>
    </source>
</evidence>
<evidence type="ECO:0000256" key="8">
    <source>
        <dbReference type="ARBA" id="ARBA00074306"/>
    </source>
</evidence>
<dbReference type="InterPro" id="IPR003594">
    <property type="entry name" value="HATPase_dom"/>
</dbReference>
<dbReference type="InterPro" id="IPR004358">
    <property type="entry name" value="Sig_transdc_His_kin-like_C"/>
</dbReference>
<dbReference type="InterPro" id="IPR003661">
    <property type="entry name" value="HisK_dim/P_dom"/>
</dbReference>
<dbReference type="CDD" id="cd16922">
    <property type="entry name" value="HATPase_EvgS-ArcB-TorS-like"/>
    <property type="match status" value="1"/>
</dbReference>
<dbReference type="BioCyc" id="HAUR316274:GHYA-1862-MONOMER"/>
<accession>A9B7U9</accession>
<dbReference type="SMART" id="SM00387">
    <property type="entry name" value="HATPase_c"/>
    <property type="match status" value="1"/>
</dbReference>